<sequence length="300" mass="36116">MILLIIFIFILYLFYINEMTIGIRNLPLKMNINFECIVDNNFNEEKLINVLKSYNFIINKKNKNFIVKYKNDKILNINVNNNKWLISFDHRYLIMGSVFKIINNYLKNDITKKNIYEHKTFYSNDLLILNIFYTNFLKINNKNMYKHEQFTINKDYLINIQKQEKDYLSKIDIIISIITNKYFKKYKKNNCNILLSKSDKNNDLYLGNPLTFHSIKINNKNNISKQVRNSYKLNRVCLFEDIDIFITSWIPNENYNNQIKEINPEINPEINSTYDPLLKSNFNIILSVKNNYYVVNLFYL</sequence>
<evidence type="ECO:0000313" key="1">
    <source>
        <dbReference type="EMBL" id="QHT74165.1"/>
    </source>
</evidence>
<protein>
    <submittedName>
        <fullName evidence="1">Uncharacterized protein</fullName>
    </submittedName>
</protein>
<reference evidence="1" key="1">
    <citation type="journal article" date="2020" name="Nature">
        <title>Giant virus diversity and host interactions through global metagenomics.</title>
        <authorList>
            <person name="Schulz F."/>
            <person name="Roux S."/>
            <person name="Paez-Espino D."/>
            <person name="Jungbluth S."/>
            <person name="Walsh D.A."/>
            <person name="Denef V.J."/>
            <person name="McMahon K.D."/>
            <person name="Konstantinidis K.T."/>
            <person name="Eloe-Fadrosh E.A."/>
            <person name="Kyrpides N.C."/>
            <person name="Woyke T."/>
        </authorList>
    </citation>
    <scope>NUCLEOTIDE SEQUENCE</scope>
    <source>
        <strain evidence="1">GVMAG-M-3300023179-4</strain>
    </source>
</reference>
<proteinExistence type="predicted"/>
<dbReference type="EMBL" id="MN739839">
    <property type="protein sequence ID" value="QHT74165.1"/>
    <property type="molecule type" value="Genomic_DNA"/>
</dbReference>
<accession>A0A6C0H1Z4</accession>
<organism evidence="1">
    <name type="scientific">viral metagenome</name>
    <dbReference type="NCBI Taxonomy" id="1070528"/>
    <lineage>
        <taxon>unclassified sequences</taxon>
        <taxon>metagenomes</taxon>
        <taxon>organismal metagenomes</taxon>
    </lineage>
</organism>
<dbReference type="AlphaFoldDB" id="A0A6C0H1Z4"/>
<name>A0A6C0H1Z4_9ZZZZ</name>